<proteinExistence type="predicted"/>
<comment type="caution">
    <text evidence="2">The sequence shown here is derived from an EMBL/GenBank/DDBJ whole genome shotgun (WGS) entry which is preliminary data.</text>
</comment>
<dbReference type="AlphaFoldDB" id="A0A7J7EZC5"/>
<dbReference type="GO" id="GO:0010890">
    <property type="term" value="P:positive regulation of triglyceride storage"/>
    <property type="evidence" value="ECO:0007669"/>
    <property type="project" value="TreeGrafter"/>
</dbReference>
<dbReference type="PANTHER" id="PTHR14024">
    <property type="entry name" value="PERILIPIN"/>
    <property type="match status" value="1"/>
</dbReference>
<dbReference type="GO" id="GO:0005811">
    <property type="term" value="C:lipid droplet"/>
    <property type="evidence" value="ECO:0007669"/>
    <property type="project" value="TreeGrafter"/>
</dbReference>
<dbReference type="GO" id="GO:0019915">
    <property type="term" value="P:lipid storage"/>
    <property type="evidence" value="ECO:0007669"/>
    <property type="project" value="TreeGrafter"/>
</dbReference>
<organism evidence="2 3">
    <name type="scientific">Diceros bicornis minor</name>
    <name type="common">South-central black rhinoceros</name>
    <dbReference type="NCBI Taxonomy" id="77932"/>
    <lineage>
        <taxon>Eukaryota</taxon>
        <taxon>Metazoa</taxon>
        <taxon>Chordata</taxon>
        <taxon>Craniata</taxon>
        <taxon>Vertebrata</taxon>
        <taxon>Euteleostomi</taxon>
        <taxon>Mammalia</taxon>
        <taxon>Eutheria</taxon>
        <taxon>Laurasiatheria</taxon>
        <taxon>Perissodactyla</taxon>
        <taxon>Rhinocerotidae</taxon>
        <taxon>Diceros</taxon>
    </lineage>
</organism>
<reference evidence="2 3" key="1">
    <citation type="journal article" date="2020" name="Mol. Biol. Evol.">
        <title>Interspecific Gene Flow and the Evolution of Specialization in Black and White Rhinoceros.</title>
        <authorList>
            <person name="Moodley Y."/>
            <person name="Westbury M.V."/>
            <person name="Russo I.M."/>
            <person name="Gopalakrishnan S."/>
            <person name="Rakotoarivelo A."/>
            <person name="Olsen R.A."/>
            <person name="Prost S."/>
            <person name="Tunstall T."/>
            <person name="Ryder O.A."/>
            <person name="Dalen L."/>
            <person name="Bruford M.W."/>
        </authorList>
    </citation>
    <scope>NUCLEOTIDE SEQUENCE [LARGE SCALE GENOMIC DNA]</scope>
    <source>
        <strain evidence="2">SBR-YM</strain>
        <tissue evidence="2">Skin</tissue>
    </source>
</reference>
<dbReference type="GO" id="GO:0005829">
    <property type="term" value="C:cytosol"/>
    <property type="evidence" value="ECO:0007669"/>
    <property type="project" value="TreeGrafter"/>
</dbReference>
<dbReference type="Proteomes" id="UP000551758">
    <property type="component" value="Unassembled WGS sequence"/>
</dbReference>
<dbReference type="EMBL" id="JACDTQ010001720">
    <property type="protein sequence ID" value="KAF5921077.1"/>
    <property type="molecule type" value="Genomic_DNA"/>
</dbReference>
<sequence length="165" mass="17341">MGKLRAVVPLSALGKLRQGEGFGASSGTLSPRPQAELETLALPRRLLREPQGTADALASSVRGLSGGRVARARACVDELLEPVLRAAPLPWLVGPFAPVLGERPAPPPDLEALVDEVVGGPDPRWARLDPPAQRGDALGLPGGVPEEEPEGPSRPRHALMPQLDF</sequence>
<dbReference type="SUPFAM" id="SSF109775">
    <property type="entry name" value="Mannose-6-phosphate receptor binding protein 1 (Tip47), C-terminal domain"/>
    <property type="match status" value="1"/>
</dbReference>
<name>A0A7J7EZC5_DICBM</name>
<evidence type="ECO:0000313" key="2">
    <source>
        <dbReference type="EMBL" id="KAF5921077.1"/>
    </source>
</evidence>
<gene>
    <name evidence="2" type="ORF">HPG69_007573</name>
</gene>
<dbReference type="Gene3D" id="3.30.720.170">
    <property type="entry name" value="Perilipin, alpha-beta domain"/>
    <property type="match status" value="1"/>
</dbReference>
<keyword evidence="3" id="KW-1185">Reference proteome</keyword>
<feature type="region of interest" description="Disordered" evidence="1">
    <location>
        <begin position="121"/>
        <end position="165"/>
    </location>
</feature>
<accession>A0A7J7EZC5</accession>
<protein>
    <submittedName>
        <fullName evidence="2">Uncharacterized protein</fullName>
    </submittedName>
</protein>
<dbReference type="PANTHER" id="PTHR14024:SF9">
    <property type="entry name" value="PERILIPIN-5"/>
    <property type="match status" value="1"/>
</dbReference>
<evidence type="ECO:0000256" key="1">
    <source>
        <dbReference type="SAM" id="MobiDB-lite"/>
    </source>
</evidence>
<evidence type="ECO:0000313" key="3">
    <source>
        <dbReference type="Proteomes" id="UP000551758"/>
    </source>
</evidence>